<dbReference type="KEGG" id="obg:Verru16b_00560"/>
<dbReference type="CDD" id="cd03139">
    <property type="entry name" value="GATase1_PfpI_2"/>
    <property type="match status" value="1"/>
</dbReference>
<dbReference type="InterPro" id="IPR011017">
    <property type="entry name" value="TRASH_dom"/>
</dbReference>
<gene>
    <name evidence="2" type="primary">inhA_1</name>
    <name evidence="2" type="ORF">Verru16b_00560</name>
</gene>
<dbReference type="Pfam" id="PF04945">
    <property type="entry name" value="YHS"/>
    <property type="match status" value="1"/>
</dbReference>
<dbReference type="EC" id="4.2.1.103" evidence="2"/>
<dbReference type="InterPro" id="IPR007029">
    <property type="entry name" value="YHS_dom"/>
</dbReference>
<name>A0A1D8ARJ0_9BACT</name>
<dbReference type="GO" id="GO:0006355">
    <property type="term" value="P:regulation of DNA-templated transcription"/>
    <property type="evidence" value="ECO:0007669"/>
    <property type="project" value="TreeGrafter"/>
</dbReference>
<dbReference type="SUPFAM" id="SSF52317">
    <property type="entry name" value="Class I glutamine amidotransferase-like"/>
    <property type="match status" value="1"/>
</dbReference>
<dbReference type="InterPro" id="IPR009078">
    <property type="entry name" value="Ferritin-like_SF"/>
</dbReference>
<evidence type="ECO:0000313" key="2">
    <source>
        <dbReference type="EMBL" id="AOS43515.1"/>
    </source>
</evidence>
<protein>
    <submittedName>
        <fullName evidence="2">Isonitrile hydratase</fullName>
        <ecNumber evidence="2">4.2.1.103</ecNumber>
    </submittedName>
</protein>
<dbReference type="Gene3D" id="3.40.50.880">
    <property type="match status" value="1"/>
</dbReference>
<keyword evidence="2" id="KW-0456">Lyase</keyword>
<dbReference type="SMART" id="SM00746">
    <property type="entry name" value="TRASH"/>
    <property type="match status" value="1"/>
</dbReference>
<feature type="domain" description="TRASH" evidence="1">
    <location>
        <begin position="230"/>
        <end position="267"/>
    </location>
</feature>
<dbReference type="EMBL" id="CP016094">
    <property type="protein sequence ID" value="AOS43515.1"/>
    <property type="molecule type" value="Genomic_DNA"/>
</dbReference>
<dbReference type="InterPro" id="IPR002818">
    <property type="entry name" value="DJ-1/PfpI"/>
</dbReference>
<dbReference type="STRING" id="1838286.Verru16b_00560"/>
<proteinExistence type="predicted"/>
<evidence type="ECO:0000313" key="3">
    <source>
        <dbReference type="Proteomes" id="UP000095228"/>
    </source>
</evidence>
<reference evidence="2 3" key="1">
    <citation type="submission" date="2016-06" db="EMBL/GenBank/DDBJ databases">
        <title>Three novel species with peptidoglycan cell walls form the new genus Lacunisphaera gen. nov. in the family Opitutaceae of the verrucomicrobial subdivision 4.</title>
        <authorList>
            <person name="Rast P."/>
            <person name="Gloeckner I."/>
            <person name="Jogler M."/>
            <person name="Boedeker C."/>
            <person name="Jeske O."/>
            <person name="Wiegand S."/>
            <person name="Reinhardt R."/>
            <person name="Schumann P."/>
            <person name="Rohde M."/>
            <person name="Spring S."/>
            <person name="Gloeckner F.O."/>
            <person name="Jogler C."/>
        </authorList>
    </citation>
    <scope>NUCLEOTIDE SEQUENCE [LARGE SCALE GENOMIC DNA]</scope>
    <source>
        <strain evidence="2 3">IG16b</strain>
    </source>
</reference>
<keyword evidence="3" id="KW-1185">Reference proteome</keyword>
<dbReference type="SUPFAM" id="SSF47240">
    <property type="entry name" value="Ferritin-like"/>
    <property type="match status" value="1"/>
</dbReference>
<dbReference type="InterPro" id="IPR012348">
    <property type="entry name" value="RNR-like"/>
</dbReference>
<dbReference type="Proteomes" id="UP000095228">
    <property type="component" value="Chromosome"/>
</dbReference>
<organism evidence="2 3">
    <name type="scientific">Lacunisphaera limnophila</name>
    <dbReference type="NCBI Taxonomy" id="1838286"/>
    <lineage>
        <taxon>Bacteria</taxon>
        <taxon>Pseudomonadati</taxon>
        <taxon>Verrucomicrobiota</taxon>
        <taxon>Opitutia</taxon>
        <taxon>Opitutales</taxon>
        <taxon>Opitutaceae</taxon>
        <taxon>Lacunisphaera</taxon>
    </lineage>
</organism>
<dbReference type="Gene3D" id="1.10.620.20">
    <property type="entry name" value="Ribonucleotide Reductase, subunit A"/>
    <property type="match status" value="1"/>
</dbReference>
<sequence length="274" mass="29671">MPDARLTAPLAVPANGEIRVAFLLSPGAEVVDFAGPWGVFEYVFVGQDYRRPFKLYTVAAAKEPVTVSGGLTVMPNHAFADAPAPDVIVVPAIDLEKLAPSALEWLRAAQADTAVTMSVCNGSLVLGQAGLLDGKTATAHHGGYTTLRAEFPKVNVVRGVRYVEDGKIATAGGLTSGVDLALRVVERYYGREATLQTARYLEYQGTGWMHPQSNAEFARKPAQVPGYSLCPVCEMGVSETTALKTEFERKTHYFCSQWCQDHFAANPQRYLDAN</sequence>
<dbReference type="Pfam" id="PF01965">
    <property type="entry name" value="DJ-1_PfpI"/>
    <property type="match status" value="1"/>
</dbReference>
<dbReference type="PANTHER" id="PTHR43130">
    <property type="entry name" value="ARAC-FAMILY TRANSCRIPTIONAL REGULATOR"/>
    <property type="match status" value="1"/>
</dbReference>
<dbReference type="PANTHER" id="PTHR43130:SF3">
    <property type="entry name" value="HTH-TYPE TRANSCRIPTIONAL REGULATOR RV1931C"/>
    <property type="match status" value="1"/>
</dbReference>
<dbReference type="GO" id="GO:0050549">
    <property type="term" value="F:cyclohexyl-isocyanide hydratase activity"/>
    <property type="evidence" value="ECO:0007669"/>
    <property type="project" value="UniProtKB-EC"/>
</dbReference>
<dbReference type="AlphaFoldDB" id="A0A1D8ARJ0"/>
<evidence type="ECO:0000259" key="1">
    <source>
        <dbReference type="SMART" id="SM00746"/>
    </source>
</evidence>
<accession>A0A1D8ARJ0</accession>
<dbReference type="InterPro" id="IPR029062">
    <property type="entry name" value="Class_I_gatase-like"/>
</dbReference>
<dbReference type="GO" id="GO:0016491">
    <property type="term" value="F:oxidoreductase activity"/>
    <property type="evidence" value="ECO:0007669"/>
    <property type="project" value="InterPro"/>
</dbReference>
<dbReference type="InterPro" id="IPR052158">
    <property type="entry name" value="INH-QAR"/>
</dbReference>